<feature type="coiled-coil region" evidence="1">
    <location>
        <begin position="366"/>
        <end position="456"/>
    </location>
</feature>
<keyword evidence="3" id="KW-1185">Reference proteome</keyword>
<evidence type="ECO:0000313" key="2">
    <source>
        <dbReference type="EMBL" id="QWK93208.1"/>
    </source>
</evidence>
<keyword evidence="1" id="KW-0175">Coiled coil</keyword>
<feature type="coiled-coil region" evidence="1">
    <location>
        <begin position="281"/>
        <end position="329"/>
    </location>
</feature>
<organism evidence="2 3">
    <name type="scientific">Gemmobacter fulvus</name>
    <dbReference type="NCBI Taxonomy" id="2840474"/>
    <lineage>
        <taxon>Bacteria</taxon>
        <taxon>Pseudomonadati</taxon>
        <taxon>Pseudomonadota</taxon>
        <taxon>Alphaproteobacteria</taxon>
        <taxon>Rhodobacterales</taxon>
        <taxon>Paracoccaceae</taxon>
        <taxon>Gemmobacter</taxon>
    </lineage>
</organism>
<dbReference type="EMBL" id="CP076366">
    <property type="protein sequence ID" value="QWK93208.1"/>
    <property type="molecule type" value="Genomic_DNA"/>
</dbReference>
<proteinExistence type="predicted"/>
<protein>
    <submittedName>
        <fullName evidence="2">Uncharacterized protein</fullName>
    </submittedName>
</protein>
<geneLocation type="plasmid" evidence="2 3">
    <name>p5</name>
</geneLocation>
<name>A0A975PCP7_9RHOB</name>
<accession>A0A975PCP7</accession>
<sequence>MSDSSKPSSDVDAVPTVALFCAPGTPPETAAPLAAAAEGRLAILAYDPAVIAAALARGQRAVLLWQSAREALAQALQAGQAPAAALADWETMASDLLALYRRNRRGLLLVCADLLTEGSPADLDGLRTQLGLTAALPAAPAPGPDPLPRLLADLAVPRLGGRLRQVLTELQASSLAPLPADLAPEALDRAAQTLQDQDEILALHQAQLQHLDGNVQSLLAEVVHKQGFTAETARLTTEFAAIGAQLAAETQRSLHLTAERDAARAELAKAQTATQAEKTRAAALTAERDTARAELTKAQAATQAEKARATSLTAERDAARAELTKVQAATQAAAQAAAKAEKARTSEAVKAQTATQTEIAQQRQRLAAQDSELPLLRAQIEQLQAEADRHLTTTAPDTADLRSLAQEGDRLREALMQSEKAVSRALAEARAEAERRARLEADLARSTASLQALHRQDQDLIAAQDTIRQLTGDSAGLLEALASGTAALAQLQAREAALVQDLAASSAQLAMLTEERDRMLASRSWRVTRPLRSAHRAIRPKPPEA</sequence>
<reference evidence="2" key="1">
    <citation type="submission" date="2021-06" db="EMBL/GenBank/DDBJ databases">
        <authorList>
            <person name="Lee C.-S."/>
            <person name="Jin L."/>
        </authorList>
    </citation>
    <scope>NUCLEOTIDE SEQUENCE</scope>
    <source>
        <strain evidence="2">Con5</strain>
        <plasmid evidence="2">p5</plasmid>
    </source>
</reference>
<keyword evidence="2" id="KW-0614">Plasmid</keyword>
<dbReference type="RefSeq" id="WP_215507036.1">
    <property type="nucleotide sequence ID" value="NZ_CP076366.1"/>
</dbReference>
<dbReference type="KEGG" id="gfu:KM031_21870"/>
<dbReference type="Proteomes" id="UP000679352">
    <property type="component" value="Plasmid p5"/>
</dbReference>
<evidence type="ECO:0000313" key="3">
    <source>
        <dbReference type="Proteomes" id="UP000679352"/>
    </source>
</evidence>
<evidence type="ECO:0000256" key="1">
    <source>
        <dbReference type="SAM" id="Coils"/>
    </source>
</evidence>
<gene>
    <name evidence="2" type="ORF">KM031_21870</name>
</gene>
<dbReference type="AlphaFoldDB" id="A0A975PCP7"/>